<accession>A0A934VBP7</accession>
<proteinExistence type="predicted"/>
<dbReference type="InterPro" id="IPR029062">
    <property type="entry name" value="Class_I_gatase-like"/>
</dbReference>
<keyword evidence="2" id="KW-0472">Membrane</keyword>
<dbReference type="PANTHER" id="PTHR40469:SF2">
    <property type="entry name" value="GALACTOSE-BINDING DOMAIN-LIKE SUPERFAMILY PROTEIN"/>
    <property type="match status" value="1"/>
</dbReference>
<organism evidence="4 5">
    <name type="scientific">Luteolibacter yonseiensis</name>
    <dbReference type="NCBI Taxonomy" id="1144680"/>
    <lineage>
        <taxon>Bacteria</taxon>
        <taxon>Pseudomonadati</taxon>
        <taxon>Verrucomicrobiota</taxon>
        <taxon>Verrucomicrobiia</taxon>
        <taxon>Verrucomicrobiales</taxon>
        <taxon>Verrucomicrobiaceae</taxon>
        <taxon>Luteolibacter</taxon>
    </lineage>
</organism>
<dbReference type="InterPro" id="IPR029010">
    <property type="entry name" value="ThuA-like"/>
</dbReference>
<name>A0A934VBP7_9BACT</name>
<feature type="transmembrane region" description="Helical" evidence="2">
    <location>
        <begin position="12"/>
        <end position="31"/>
    </location>
</feature>
<evidence type="ECO:0000313" key="4">
    <source>
        <dbReference type="EMBL" id="MBK1815649.1"/>
    </source>
</evidence>
<dbReference type="RefSeq" id="WP_200350608.1">
    <property type="nucleotide sequence ID" value="NZ_BAABHZ010000008.1"/>
</dbReference>
<feature type="region of interest" description="Disordered" evidence="1">
    <location>
        <begin position="290"/>
        <end position="311"/>
    </location>
</feature>
<dbReference type="AlphaFoldDB" id="A0A934VBP7"/>
<keyword evidence="2" id="KW-1133">Transmembrane helix</keyword>
<dbReference type="SUPFAM" id="SSF52317">
    <property type="entry name" value="Class I glutamine amidotransferase-like"/>
    <property type="match status" value="1"/>
</dbReference>
<dbReference type="Gene3D" id="3.40.50.880">
    <property type="match status" value="1"/>
</dbReference>
<keyword evidence="2" id="KW-0812">Transmembrane</keyword>
<evidence type="ECO:0000313" key="5">
    <source>
        <dbReference type="Proteomes" id="UP000600139"/>
    </source>
</evidence>
<keyword evidence="5" id="KW-1185">Reference proteome</keyword>
<feature type="domain" description="ThuA-like" evidence="3">
    <location>
        <begin position="91"/>
        <end position="282"/>
    </location>
</feature>
<protein>
    <submittedName>
        <fullName evidence="4">ThuA domain-containing protein</fullName>
    </submittedName>
</protein>
<evidence type="ECO:0000259" key="3">
    <source>
        <dbReference type="Pfam" id="PF06283"/>
    </source>
</evidence>
<dbReference type="EMBL" id="JAENIK010000009">
    <property type="protein sequence ID" value="MBK1815649.1"/>
    <property type="molecule type" value="Genomic_DNA"/>
</dbReference>
<dbReference type="Pfam" id="PF06283">
    <property type="entry name" value="ThuA"/>
    <property type="match status" value="1"/>
</dbReference>
<comment type="caution">
    <text evidence="4">The sequence shown here is derived from an EMBL/GenBank/DDBJ whole genome shotgun (WGS) entry which is preliminary data.</text>
</comment>
<dbReference type="PANTHER" id="PTHR40469">
    <property type="entry name" value="SECRETED GLYCOSYL HYDROLASE"/>
    <property type="match status" value="1"/>
</dbReference>
<reference evidence="4" key="1">
    <citation type="submission" date="2021-01" db="EMBL/GenBank/DDBJ databases">
        <title>Modified the classification status of verrucomicrobia.</title>
        <authorList>
            <person name="Feng X."/>
        </authorList>
    </citation>
    <scope>NUCLEOTIDE SEQUENCE</scope>
    <source>
        <strain evidence="4">JCM 18052</strain>
    </source>
</reference>
<sequence>MSTFTKNPRPILFPLLCVFGMVAAIMTLSYGETKTTAAAKKKIVFIAGNPSHPPGEHEHRAGCMLLADQLNKSGLPVDAVVTTNGWPKDNSIFDGASAVVIYSDGGGGHPAMRQLDELKKLAKQGVGIGCIHYAVEIPKGEPGDTFLDLIGGYFESDWSVNPHWDASYKIPKHAVTRGIKDFNIRDEWYYHMRFRPKMDGVTPILTALPPAESLTRPDGPHEGNPAVREAVLERKEPQHTMWVYDRPAKFGRGRSFGFTGGHFHKNWKADDHRRVVLNAVAWIAGIEVPADGVPSKTPTDEEMAANLDKKN</sequence>
<gene>
    <name evidence="4" type="ORF">JIN84_08480</name>
</gene>
<evidence type="ECO:0000256" key="2">
    <source>
        <dbReference type="SAM" id="Phobius"/>
    </source>
</evidence>
<dbReference type="Proteomes" id="UP000600139">
    <property type="component" value="Unassembled WGS sequence"/>
</dbReference>
<evidence type="ECO:0000256" key="1">
    <source>
        <dbReference type="SAM" id="MobiDB-lite"/>
    </source>
</evidence>